<feature type="transmembrane region" description="Helical" evidence="1">
    <location>
        <begin position="167"/>
        <end position="187"/>
    </location>
</feature>
<keyword evidence="1" id="KW-0472">Membrane</keyword>
<dbReference type="Proteomes" id="UP001487296">
    <property type="component" value="Unassembled WGS sequence"/>
</dbReference>
<feature type="transmembrane region" description="Helical" evidence="1">
    <location>
        <begin position="226"/>
        <end position="254"/>
    </location>
</feature>
<comment type="caution">
    <text evidence="2">The sequence shown here is derived from an EMBL/GenBank/DDBJ whole genome shotgun (WGS) entry which is preliminary data.</text>
</comment>
<feature type="transmembrane region" description="Helical" evidence="1">
    <location>
        <begin position="21"/>
        <end position="43"/>
    </location>
</feature>
<sequence>MKNFQFNRFINTLRWQLTERRGYLTFAAAGFIAIAIPTLLVPLLTGAFFRDTYPQYAESLSTLMLIAYGWYMVTCGSLIVSELGNKRNRISAFMLPASRLEKFVARYLILTIGLPLAAGIGYAAGDLLQMAANQVVFGYCRSSVAIFVVTLHDMLPRLSLNFGDTLLALELMVWFPHSLFLIAGTLFRRHAWVLSNLLMFVLSTLLSTAVLWGAKTLFYSLAPDGIYSVGVITAPWAIVLYMMALAAVIAFNYWVAYRIYSRMQAVNNKWFNL</sequence>
<keyword evidence="1" id="KW-1133">Transmembrane helix</keyword>
<evidence type="ECO:0000313" key="2">
    <source>
        <dbReference type="EMBL" id="MEQ2486691.1"/>
    </source>
</evidence>
<keyword evidence="1" id="KW-0812">Transmembrane</keyword>
<gene>
    <name evidence="2" type="ORF">AAAT34_06445</name>
</gene>
<organism evidence="2 3">
    <name type="scientific">Hallella faecis</name>
    <dbReference type="NCBI Taxonomy" id="2841596"/>
    <lineage>
        <taxon>Bacteria</taxon>
        <taxon>Pseudomonadati</taxon>
        <taxon>Bacteroidota</taxon>
        <taxon>Bacteroidia</taxon>
        <taxon>Bacteroidales</taxon>
        <taxon>Prevotellaceae</taxon>
        <taxon>Hallella</taxon>
    </lineage>
</organism>
<accession>A0ABV1FQK6</accession>
<name>A0ABV1FQK6_9BACT</name>
<evidence type="ECO:0008006" key="4">
    <source>
        <dbReference type="Google" id="ProtNLM"/>
    </source>
</evidence>
<protein>
    <recommendedName>
        <fullName evidence="4">ABC transporter permease</fullName>
    </recommendedName>
</protein>
<evidence type="ECO:0000256" key="1">
    <source>
        <dbReference type="SAM" id="Phobius"/>
    </source>
</evidence>
<dbReference type="EMBL" id="JBBNFP010000019">
    <property type="protein sequence ID" value="MEQ2486691.1"/>
    <property type="molecule type" value="Genomic_DNA"/>
</dbReference>
<feature type="transmembrane region" description="Helical" evidence="1">
    <location>
        <begin position="193"/>
        <end position="214"/>
    </location>
</feature>
<reference evidence="2 3" key="1">
    <citation type="submission" date="2024-04" db="EMBL/GenBank/DDBJ databases">
        <title>Human intestinal bacterial collection.</title>
        <authorList>
            <person name="Pauvert C."/>
            <person name="Hitch T.C.A."/>
            <person name="Clavel T."/>
        </authorList>
    </citation>
    <scope>NUCLEOTIDE SEQUENCE [LARGE SCALE GENOMIC DNA]</scope>
    <source>
        <strain evidence="2 3">CLA-AA-H145</strain>
    </source>
</reference>
<evidence type="ECO:0000313" key="3">
    <source>
        <dbReference type="Proteomes" id="UP001487296"/>
    </source>
</evidence>
<dbReference type="RefSeq" id="WP_215759751.1">
    <property type="nucleotide sequence ID" value="NZ_JAHKBE010000019.1"/>
</dbReference>
<keyword evidence="3" id="KW-1185">Reference proteome</keyword>
<feature type="transmembrane region" description="Helical" evidence="1">
    <location>
        <begin position="104"/>
        <end position="124"/>
    </location>
</feature>
<feature type="transmembrane region" description="Helical" evidence="1">
    <location>
        <begin position="63"/>
        <end position="83"/>
    </location>
</feature>
<proteinExistence type="predicted"/>